<dbReference type="Proteomes" id="UP000214739">
    <property type="component" value="Unassembled WGS sequence"/>
</dbReference>
<evidence type="ECO:0000313" key="4">
    <source>
        <dbReference type="Proteomes" id="UP000294668"/>
    </source>
</evidence>
<accession>A0A224V2A5</accession>
<evidence type="ECO:0000313" key="1">
    <source>
        <dbReference type="EMBL" id="GAW70947.1"/>
    </source>
</evidence>
<comment type="caution">
    <text evidence="1">The sequence shown here is derived from an EMBL/GenBank/DDBJ whole genome shotgun (WGS) entry which is preliminary data.</text>
</comment>
<evidence type="ECO:0000313" key="2">
    <source>
        <dbReference type="EMBL" id="TDG90668.1"/>
    </source>
</evidence>
<protein>
    <submittedName>
        <fullName evidence="1">Uncharacterized protein</fullName>
    </submittedName>
</protein>
<gene>
    <name evidence="2" type="ORF">C5L28_000383</name>
    <name evidence="1" type="ORF">LPKJCM_00016</name>
</gene>
<dbReference type="Proteomes" id="UP000294668">
    <property type="component" value="Unassembled WGS sequence"/>
</dbReference>
<dbReference type="AlphaFoldDB" id="A0A224V2A5"/>
<keyword evidence="4" id="KW-1185">Reference proteome</keyword>
<organism evidence="1 3">
    <name type="scientific">Lentilactobacillus parakefiri</name>
    <dbReference type="NCBI Taxonomy" id="152332"/>
    <lineage>
        <taxon>Bacteria</taxon>
        <taxon>Bacillati</taxon>
        <taxon>Bacillota</taxon>
        <taxon>Bacilli</taxon>
        <taxon>Lactobacillales</taxon>
        <taxon>Lactobacillaceae</taxon>
        <taxon>Lentilactobacillus</taxon>
    </lineage>
</organism>
<reference evidence="1 3" key="1">
    <citation type="journal article" date="2017" name="Biosci Microbiota Food Health">
        <title>Genomic characterization reconfirms the taxonomic status of Lactobacillus parakefiri.</title>
        <authorList>
            <person name="Tanizawa Y."/>
            <person name="Kobayashi H."/>
            <person name="Kaminuma E."/>
            <person name="Sakamoto M."/>
            <person name="Ohkuma M."/>
            <person name="Nakamura Y."/>
            <person name="Arita M."/>
            <person name="Tohno M."/>
        </authorList>
    </citation>
    <scope>NUCLEOTIDE SEQUENCE [LARGE SCALE GENOMIC DNA]</scope>
    <source>
        <strain evidence="1 3">JCM 8573</strain>
    </source>
</reference>
<reference evidence="2" key="3">
    <citation type="submission" date="2019-02" db="EMBL/GenBank/DDBJ databases">
        <authorList>
            <person name="Buron G."/>
            <person name="Chaylann A."/>
            <person name="Dolejs I."/>
            <person name="Forster J."/>
            <person name="Miks M.H."/>
        </authorList>
    </citation>
    <scope>NUCLEOTIDE SEQUENCE</scope>
    <source>
        <strain evidence="2">DSM 10551</strain>
    </source>
</reference>
<name>A0A224V2A5_9LACO</name>
<evidence type="ECO:0000313" key="3">
    <source>
        <dbReference type="Proteomes" id="UP000214739"/>
    </source>
</evidence>
<sequence length="65" mass="7639">MRTNDITSLPDVIIPLFHVDSVQRNAKFASGDFMPSCEDGKWCGKGMYFWDNLSNVKYWIRDKHR</sequence>
<dbReference type="EMBL" id="BDGB01000002">
    <property type="protein sequence ID" value="GAW70947.1"/>
    <property type="molecule type" value="Genomic_DNA"/>
</dbReference>
<reference evidence="2 4" key="2">
    <citation type="journal article" date="2019" name="Appl. Microbiol. Biotechnol.">
        <title>Uncovering carbohydrate metabolism through a genotype-phenotype association study of 56 lactic acid bacteria genomes.</title>
        <authorList>
            <person name="Buron-Moles G."/>
            <person name="Chailyan A."/>
            <person name="Dolejs I."/>
            <person name="Forster J."/>
            <person name="Miks M.H."/>
        </authorList>
    </citation>
    <scope>NUCLEOTIDE SEQUENCE [LARGE SCALE GENOMIC DNA]</scope>
    <source>
        <strain evidence="2 4">DSM 10551</strain>
    </source>
</reference>
<proteinExistence type="predicted"/>
<dbReference type="EMBL" id="PUFL01000063">
    <property type="protein sequence ID" value="TDG90668.1"/>
    <property type="molecule type" value="Genomic_DNA"/>
</dbReference>